<organism evidence="2 3">
    <name type="scientific">Diplocarpon coronariae</name>
    <dbReference type="NCBI Taxonomy" id="2795749"/>
    <lineage>
        <taxon>Eukaryota</taxon>
        <taxon>Fungi</taxon>
        <taxon>Dikarya</taxon>
        <taxon>Ascomycota</taxon>
        <taxon>Pezizomycotina</taxon>
        <taxon>Leotiomycetes</taxon>
        <taxon>Helotiales</taxon>
        <taxon>Drepanopezizaceae</taxon>
        <taxon>Diplocarpon</taxon>
    </lineage>
</organism>
<dbReference type="STRING" id="503106.A0A218YVI9"/>
<evidence type="ECO:0000256" key="1">
    <source>
        <dbReference type="SAM" id="MobiDB-lite"/>
    </source>
</evidence>
<dbReference type="InParanoid" id="A0A218YVI9"/>
<dbReference type="SUPFAM" id="SSF53590">
    <property type="entry name" value="Nucleoside hydrolase"/>
    <property type="match status" value="1"/>
</dbReference>
<sequence length="632" mass="70469">MGTIDLDQELRPRKQQRVEGAGGKIHIDEANLMDNWLISSRETGKQRTSADTRDQQAWKARRALHPMPKGQIEWWWHYSKDGKQRTQHAKDGMIPEQNVWDIFACLVSELVPAGNSGPEIPAFLIESPNMIWQVGKCMLQILTRGRFWNEVSNTLSPTDDGEKFGSFKKAKLQAKYSRSLMKHILGCLSFVEYQRFTRANLMDHFRKVCAVYSGTYVPELEKDSLDGPYHSKLGLKIPQGLTQAEGQFYEGLVQVLKKRQASTSKDGVDRTPRIVTITDLAKDYDDLMALMCLKELHRMGIVQLEGFVANLMPAKRRALFGRGALDSLGLSEIPIGVGSVGDPLRELDSYSHEFDNTQRFVAPDDTPLEEGQKLLSDIFEKAAQEKKKLTVLTISSLMDAASFSQTRPDLLKHSVANVILQGGYRLVGEKLVPDPAAANNSFDMKGADVFHEFMQENKTPSTAWTKVAANATPILSSLFEFLKDTGHPLGLYLRSVQTSQEVTFYNRCCSGEPFAPHMTQEWAVKNKTTWFAAGHEPDEPVPLGEAMLPYFTKVIGYDALAVVGAAGEDFLEHFGILKPLKKRQDADHPLHRLVGVPSMDGLPEEANLDGEEMGVAISALMKGSILAFQQGL</sequence>
<feature type="region of interest" description="Disordered" evidence="1">
    <location>
        <begin position="1"/>
        <end position="20"/>
    </location>
</feature>
<proteinExistence type="predicted"/>
<evidence type="ECO:0008006" key="4">
    <source>
        <dbReference type="Google" id="ProtNLM"/>
    </source>
</evidence>
<gene>
    <name evidence="2" type="ORF">B2J93_5898</name>
</gene>
<name>A0A218YVI9_9HELO</name>
<dbReference type="EMBL" id="MZNU01000395">
    <property type="protein sequence ID" value="OWO98421.1"/>
    <property type="molecule type" value="Genomic_DNA"/>
</dbReference>
<evidence type="ECO:0000313" key="2">
    <source>
        <dbReference type="EMBL" id="OWO98421.1"/>
    </source>
</evidence>
<keyword evidence="3" id="KW-1185">Reference proteome</keyword>
<reference evidence="2 3" key="1">
    <citation type="submission" date="2017-04" db="EMBL/GenBank/DDBJ databases">
        <title>Draft genome sequence of Marssonina coronaria NL1: causal agent of apple blotch.</title>
        <authorList>
            <person name="Cheng Q."/>
        </authorList>
    </citation>
    <scope>NUCLEOTIDE SEQUENCE [LARGE SCALE GENOMIC DNA]</scope>
    <source>
        <strain evidence="2 3">NL1</strain>
    </source>
</reference>
<dbReference type="Proteomes" id="UP000242519">
    <property type="component" value="Unassembled WGS sequence"/>
</dbReference>
<accession>A0A218YVI9</accession>
<dbReference type="AlphaFoldDB" id="A0A218YVI9"/>
<dbReference type="InterPro" id="IPR036452">
    <property type="entry name" value="Ribo_hydro-like"/>
</dbReference>
<dbReference type="GO" id="GO:0016799">
    <property type="term" value="F:hydrolase activity, hydrolyzing N-glycosyl compounds"/>
    <property type="evidence" value="ECO:0007669"/>
    <property type="project" value="InterPro"/>
</dbReference>
<protein>
    <recommendedName>
        <fullName evidence="4">Inosine/uridine-preferring nucleoside hydrolase domain-containing protein</fullName>
    </recommendedName>
</protein>
<dbReference type="Gene3D" id="3.90.245.10">
    <property type="entry name" value="Ribonucleoside hydrolase-like"/>
    <property type="match status" value="1"/>
</dbReference>
<dbReference type="OrthoDB" id="2564527at2759"/>
<comment type="caution">
    <text evidence="2">The sequence shown here is derived from an EMBL/GenBank/DDBJ whole genome shotgun (WGS) entry which is preliminary data.</text>
</comment>
<evidence type="ECO:0000313" key="3">
    <source>
        <dbReference type="Proteomes" id="UP000242519"/>
    </source>
</evidence>